<reference evidence="1 2" key="1">
    <citation type="submission" date="2008-05" db="EMBL/GenBank/DDBJ databases">
        <authorList>
            <person name="Vogelsberger A.M."/>
            <person name="Jacobs-Sera D."/>
            <person name="Hendrix R.W."/>
            <person name="Hatfull G.F."/>
        </authorList>
    </citation>
    <scope>NUCLEOTIDE SEQUENCE [LARGE SCALE GENOMIC DNA]</scope>
    <source>
        <strain evidence="1 2">Pukovnik</strain>
    </source>
</reference>
<protein>
    <submittedName>
        <fullName evidence="1">Uncharacterized protein</fullName>
    </submittedName>
</protein>
<evidence type="ECO:0000313" key="2">
    <source>
        <dbReference type="Proteomes" id="UP000001211"/>
    </source>
</evidence>
<dbReference type="GeneID" id="6417662"/>
<dbReference type="EMBL" id="EU744250">
    <property type="protein sequence ID" value="ACE79970.1"/>
    <property type="molecule type" value="Genomic_DNA"/>
</dbReference>
<dbReference type="KEGG" id="vg:6417662"/>
<accession>B3VGJ3</accession>
<dbReference type="RefSeq" id="YP_001994861.1">
    <property type="nucleotide sequence ID" value="NC_011023.1"/>
</dbReference>
<gene>
    <name evidence="1" type="primary">44</name>
    <name evidence="1" type="ORF">Pukovnik_44</name>
</gene>
<evidence type="ECO:0000313" key="1">
    <source>
        <dbReference type="EMBL" id="ACE79970.1"/>
    </source>
</evidence>
<dbReference type="OrthoDB" id="23910at10239"/>
<sequence>MNIDRVERYRIPIETSFEGVRRELGIRPGGTSVAELILALGKLPAEAIVQTDFNGNGLIAMHYKPDIEVN</sequence>
<organism evidence="1 2">
    <name type="scientific">Mycobacterium phage Pukovnik</name>
    <dbReference type="NCBI Taxonomy" id="2914013"/>
    <lineage>
        <taxon>Viruses</taxon>
        <taxon>Duplodnaviria</taxon>
        <taxon>Heunggongvirae</taxon>
        <taxon>Uroviricota</taxon>
        <taxon>Caudoviricetes</taxon>
        <taxon>Pukovnikvirus</taxon>
        <taxon>Pukovnikvirus pukovnik</taxon>
    </lineage>
</organism>
<name>B3VGJ3_9CAUD</name>
<keyword evidence="2" id="KW-1185">Reference proteome</keyword>
<dbReference type="Proteomes" id="UP000001211">
    <property type="component" value="Segment"/>
</dbReference>
<proteinExistence type="predicted"/>